<evidence type="ECO:0000256" key="1">
    <source>
        <dbReference type="SAM" id="SignalP"/>
    </source>
</evidence>
<protein>
    <submittedName>
        <fullName evidence="2">Uncharacterized protein</fullName>
    </submittedName>
</protein>
<keyword evidence="3" id="KW-1185">Reference proteome</keyword>
<organism evidence="2 3">
    <name type="scientific">Legionella erythra</name>
    <dbReference type="NCBI Taxonomy" id="448"/>
    <lineage>
        <taxon>Bacteria</taxon>
        <taxon>Pseudomonadati</taxon>
        <taxon>Pseudomonadota</taxon>
        <taxon>Gammaproteobacteria</taxon>
        <taxon>Legionellales</taxon>
        <taxon>Legionellaceae</taxon>
        <taxon>Legionella</taxon>
    </lineage>
</organism>
<evidence type="ECO:0000313" key="2">
    <source>
        <dbReference type="EMBL" id="KTC96077.1"/>
    </source>
</evidence>
<dbReference type="NCBIfam" id="NF037977">
    <property type="entry name" value="Lpg0189_fam"/>
    <property type="match status" value="1"/>
</dbReference>
<dbReference type="EMBL" id="LNYA01000030">
    <property type="protein sequence ID" value="KTC96077.1"/>
    <property type="molecule type" value="Genomic_DNA"/>
</dbReference>
<feature type="signal peptide" evidence="1">
    <location>
        <begin position="1"/>
        <end position="20"/>
    </location>
</feature>
<sequence>MKMPLVASLIFLSFSGFANIAELPKEEMVAAGLSEHTVVRQYTNFQDVADHKQWFARHQPYPTQVVRVQGDLGGERHCEAVLKEIDDFFVSRITHEKFFYNTLVFCGYDPKTEYAVHFAINSYFDPLNDGAIYYLENYLGSHNGQDLLGVPFEVESAIGVAVSLNIDAGVLNHRNDSTLIRYLHDNQSHFFASNYDLMKELIQDIYERFYSNDPDLILPFLNRWFYSYADRTYDSILSRVNYVELQPERLFLMDKEPKVYTSPLRMYFAHHCAKYENKHCL</sequence>
<dbReference type="Proteomes" id="UP000054773">
    <property type="component" value="Unassembled WGS sequence"/>
</dbReference>
<name>A0A0W0TKT2_LEGER</name>
<evidence type="ECO:0000313" key="3">
    <source>
        <dbReference type="Proteomes" id="UP000054773"/>
    </source>
</evidence>
<dbReference type="OrthoDB" id="5646153at2"/>
<dbReference type="STRING" id="448.Lery_1869"/>
<gene>
    <name evidence="2" type="ORF">Lery_1869</name>
</gene>
<dbReference type="AlphaFoldDB" id="A0A0W0TKT2"/>
<dbReference type="PATRIC" id="fig|448.7.peg.1958"/>
<comment type="caution">
    <text evidence="2">The sequence shown here is derived from an EMBL/GenBank/DDBJ whole genome shotgun (WGS) entry which is preliminary data.</text>
</comment>
<proteinExistence type="predicted"/>
<dbReference type="RefSeq" id="WP_058527014.1">
    <property type="nucleotide sequence ID" value="NZ_CAAAHY010000007.1"/>
</dbReference>
<feature type="chain" id="PRO_5006913185" evidence="1">
    <location>
        <begin position="21"/>
        <end position="281"/>
    </location>
</feature>
<accession>A0A0W0TKT2</accession>
<dbReference type="CDD" id="cd21108">
    <property type="entry name" value="Lpg0189-like"/>
    <property type="match status" value="1"/>
</dbReference>
<dbReference type="InterPro" id="IPR056213">
    <property type="entry name" value="NttE-like"/>
</dbReference>
<reference evidence="2 3" key="1">
    <citation type="submission" date="2015-11" db="EMBL/GenBank/DDBJ databases">
        <title>Genomic analysis of 38 Legionella species identifies large and diverse effector repertoires.</title>
        <authorList>
            <person name="Burstein D."/>
            <person name="Amaro F."/>
            <person name="Zusman T."/>
            <person name="Lifshitz Z."/>
            <person name="Cohen O."/>
            <person name="Gilbert J.A."/>
            <person name="Pupko T."/>
            <person name="Shuman H.A."/>
            <person name="Segal G."/>
        </authorList>
    </citation>
    <scope>NUCLEOTIDE SEQUENCE [LARGE SCALE GENOMIC DNA]</scope>
    <source>
        <strain evidence="2 3">SE-32A-C8</strain>
    </source>
</reference>
<keyword evidence="1" id="KW-0732">Signal</keyword>
<dbReference type="Pfam" id="PF24274">
    <property type="entry name" value="NttE"/>
    <property type="match status" value="1"/>
</dbReference>